<sequence length="122" mass="13903">MKTCMEWPEETLLAAYPALHISVMEQIIEPFSSVEEARAFWVETGCSMVIIEQGDSVSEFQVLPQHTQNQVMFGLRYPEQEFAISEDWRLLLAILNDEGAGIYLLIHSNAPLLPTLEAMHHE</sequence>
<gene>
    <name evidence="1" type="ORF">DEU50_101524</name>
</gene>
<dbReference type="EMBL" id="QLLM01000001">
    <property type="protein sequence ID" value="RAJ09780.1"/>
    <property type="molecule type" value="Genomic_DNA"/>
</dbReference>
<reference evidence="1 2" key="1">
    <citation type="submission" date="2018-06" db="EMBL/GenBank/DDBJ databases">
        <title>Freshwater and sediment microbial communities from various areas in North America, analyzing microbe dynamics in response to fracking.</title>
        <authorList>
            <person name="Lamendella R."/>
        </authorList>
    </citation>
    <scope>NUCLEOTIDE SEQUENCE [LARGE SCALE GENOMIC DNA]</scope>
    <source>
        <strain evidence="1 2">17</strain>
    </source>
</reference>
<comment type="caution">
    <text evidence="1">The sequence shown here is derived from an EMBL/GenBank/DDBJ whole genome shotgun (WGS) entry which is preliminary data.</text>
</comment>
<organism evidence="1 2">
    <name type="scientific">Aeromonas salmonicida</name>
    <dbReference type="NCBI Taxonomy" id="645"/>
    <lineage>
        <taxon>Bacteria</taxon>
        <taxon>Pseudomonadati</taxon>
        <taxon>Pseudomonadota</taxon>
        <taxon>Gammaproteobacteria</taxon>
        <taxon>Aeromonadales</taxon>
        <taxon>Aeromonadaceae</taxon>
        <taxon>Aeromonas</taxon>
    </lineage>
</organism>
<evidence type="ECO:0000313" key="2">
    <source>
        <dbReference type="Proteomes" id="UP000249422"/>
    </source>
</evidence>
<dbReference type="RefSeq" id="WP_146612889.1">
    <property type="nucleotide sequence ID" value="NZ_CAWNWF010000001.1"/>
</dbReference>
<protein>
    <submittedName>
        <fullName evidence="1">Uncharacterized protein</fullName>
    </submittedName>
</protein>
<name>A0AAX1PNS8_AERSA</name>
<accession>A0AAX1PNS8</accession>
<dbReference type="AlphaFoldDB" id="A0AAX1PNS8"/>
<evidence type="ECO:0000313" key="1">
    <source>
        <dbReference type="EMBL" id="RAJ09780.1"/>
    </source>
</evidence>
<proteinExistence type="predicted"/>
<dbReference type="Proteomes" id="UP000249422">
    <property type="component" value="Unassembled WGS sequence"/>
</dbReference>